<feature type="region of interest" description="Disordered" evidence="1">
    <location>
        <begin position="29"/>
        <end position="57"/>
    </location>
</feature>
<sequence>MLVWSRGPCGVGNRLVAVGVWERIEKKDAQGLKSKSMDYEREKERRREAQGWSMKKE</sequence>
<accession>A0A5N6QPW1</accession>
<gene>
    <name evidence="2" type="ORF">FH972_005646</name>
</gene>
<evidence type="ECO:0000313" key="3">
    <source>
        <dbReference type="Proteomes" id="UP000327013"/>
    </source>
</evidence>
<proteinExistence type="predicted"/>
<name>A0A5N6QPW1_9ROSI</name>
<organism evidence="2 3">
    <name type="scientific">Carpinus fangiana</name>
    <dbReference type="NCBI Taxonomy" id="176857"/>
    <lineage>
        <taxon>Eukaryota</taxon>
        <taxon>Viridiplantae</taxon>
        <taxon>Streptophyta</taxon>
        <taxon>Embryophyta</taxon>
        <taxon>Tracheophyta</taxon>
        <taxon>Spermatophyta</taxon>
        <taxon>Magnoliopsida</taxon>
        <taxon>eudicotyledons</taxon>
        <taxon>Gunneridae</taxon>
        <taxon>Pentapetalae</taxon>
        <taxon>rosids</taxon>
        <taxon>fabids</taxon>
        <taxon>Fagales</taxon>
        <taxon>Betulaceae</taxon>
        <taxon>Carpinus</taxon>
    </lineage>
</organism>
<dbReference type="Proteomes" id="UP000327013">
    <property type="component" value="Chromosome 2"/>
</dbReference>
<keyword evidence="3" id="KW-1185">Reference proteome</keyword>
<protein>
    <submittedName>
        <fullName evidence="2">Uncharacterized protein</fullName>
    </submittedName>
</protein>
<dbReference type="EMBL" id="CM017322">
    <property type="protein sequence ID" value="KAE8009197.1"/>
    <property type="molecule type" value="Genomic_DNA"/>
</dbReference>
<dbReference type="AlphaFoldDB" id="A0A5N6QPW1"/>
<evidence type="ECO:0000256" key="1">
    <source>
        <dbReference type="SAM" id="MobiDB-lite"/>
    </source>
</evidence>
<evidence type="ECO:0000313" key="2">
    <source>
        <dbReference type="EMBL" id="KAE8009197.1"/>
    </source>
</evidence>
<reference evidence="2 3" key="1">
    <citation type="submission" date="2019-06" db="EMBL/GenBank/DDBJ databases">
        <title>A chromosomal-level reference genome of Carpinus fangiana (Coryloideae, Betulaceae).</title>
        <authorList>
            <person name="Yang X."/>
            <person name="Wang Z."/>
            <person name="Zhang L."/>
            <person name="Hao G."/>
            <person name="Liu J."/>
            <person name="Yang Y."/>
        </authorList>
    </citation>
    <scope>NUCLEOTIDE SEQUENCE [LARGE SCALE GENOMIC DNA]</scope>
    <source>
        <strain evidence="2">Cfa_2016G</strain>
        <tissue evidence="2">Leaf</tissue>
    </source>
</reference>